<name>G0U6Z9_TRYVY</name>
<dbReference type="EMBL" id="HE573026">
    <property type="protein sequence ID" value="CCC51656.1"/>
    <property type="molecule type" value="Genomic_DNA"/>
</dbReference>
<comment type="catalytic activity">
    <reaction evidence="4">
        <text>a D-aminoacyl-tRNA + H2O = a tRNA + a D-alpha-amino acid + H(+)</text>
        <dbReference type="Rhea" id="RHEA:13953"/>
        <dbReference type="Rhea" id="RHEA-COMP:10123"/>
        <dbReference type="Rhea" id="RHEA-COMP:10124"/>
        <dbReference type="ChEBI" id="CHEBI:15377"/>
        <dbReference type="ChEBI" id="CHEBI:15378"/>
        <dbReference type="ChEBI" id="CHEBI:59871"/>
        <dbReference type="ChEBI" id="CHEBI:78442"/>
        <dbReference type="ChEBI" id="CHEBI:79333"/>
        <dbReference type="EC" id="3.1.1.96"/>
    </reaction>
</comment>
<keyword evidence="5" id="KW-0694">RNA-binding</keyword>
<dbReference type="PANTHER" id="PTHR10472">
    <property type="entry name" value="D-TYROSYL-TRNA TYR DEACYLASE"/>
    <property type="match status" value="1"/>
</dbReference>
<dbReference type="FunFam" id="3.50.80.10:FF:000001">
    <property type="entry name" value="D-aminoacyl-tRNA deacylase"/>
    <property type="match status" value="1"/>
</dbReference>
<accession>G0U6Z9</accession>
<dbReference type="PANTHER" id="PTHR10472:SF5">
    <property type="entry name" value="D-AMINOACYL-TRNA DEACYLASE 1"/>
    <property type="match status" value="1"/>
</dbReference>
<evidence type="ECO:0000256" key="1">
    <source>
        <dbReference type="ARBA" id="ARBA00009673"/>
    </source>
</evidence>
<sequence length="152" mass="17054">MRAVVQRVLNGAVTVEGNVVGEIGRGIVVLVGIHKDDNEENMNYIVRKLLSLRLWPSEDGEKSWDRNVVQIGGGILLVSQFTLMHTLKGNKPDFHMAMKPEEAKVLFNNLRDALSRNYSPDKVSTGQFQSYMNIKMTNDGPVTLVLDTEVRK</sequence>
<dbReference type="GO" id="GO:0000049">
    <property type="term" value="F:tRNA binding"/>
    <property type="evidence" value="ECO:0007669"/>
    <property type="project" value="UniProtKB-KW"/>
</dbReference>
<dbReference type="GO" id="GO:0005737">
    <property type="term" value="C:cytoplasm"/>
    <property type="evidence" value="ECO:0007669"/>
    <property type="project" value="UniProtKB-SubCell"/>
</dbReference>
<dbReference type="GO" id="GO:0106026">
    <property type="term" value="F:Gly-tRNA(Ala) deacylase activity"/>
    <property type="evidence" value="ECO:0007669"/>
    <property type="project" value="RHEA"/>
</dbReference>
<dbReference type="OMA" id="VFGADMK"/>
<dbReference type="Pfam" id="PF02580">
    <property type="entry name" value="Tyr_Deacylase"/>
    <property type="match status" value="1"/>
</dbReference>
<evidence type="ECO:0000256" key="2">
    <source>
        <dbReference type="ARBA" id="ARBA00013056"/>
    </source>
</evidence>
<reference evidence="6" key="1">
    <citation type="journal article" date="2012" name="Proc. Natl. Acad. Sci. U.S.A.">
        <title>Antigenic diversity is generated by distinct evolutionary mechanisms in African trypanosome species.</title>
        <authorList>
            <person name="Jackson A.P."/>
            <person name="Berry A."/>
            <person name="Aslett M."/>
            <person name="Allison H.C."/>
            <person name="Burton P."/>
            <person name="Vavrova-Anderson J."/>
            <person name="Brown R."/>
            <person name="Browne H."/>
            <person name="Corton N."/>
            <person name="Hauser H."/>
            <person name="Gamble J."/>
            <person name="Gilderthorp R."/>
            <person name="Marcello L."/>
            <person name="McQuillan J."/>
            <person name="Otto T.D."/>
            <person name="Quail M.A."/>
            <person name="Sanders M.J."/>
            <person name="van Tonder A."/>
            <person name="Ginger M.L."/>
            <person name="Field M.C."/>
            <person name="Barry J.D."/>
            <person name="Hertz-Fowler C."/>
            <person name="Berriman M."/>
        </authorList>
    </citation>
    <scope>NUCLEOTIDE SEQUENCE</scope>
    <source>
        <strain evidence="6">Y486</strain>
    </source>
</reference>
<comment type="similarity">
    <text evidence="1 5">Belongs to the DTD family.</text>
</comment>
<dbReference type="GO" id="GO:0051500">
    <property type="term" value="F:D-tyrosyl-tRNA(Tyr) deacylase activity"/>
    <property type="evidence" value="ECO:0007669"/>
    <property type="project" value="TreeGrafter"/>
</dbReference>
<comment type="subcellular location">
    <subcellularLocation>
        <location evidence="5">Cytoplasm</location>
    </subcellularLocation>
</comment>
<dbReference type="HAMAP" id="MF_00518">
    <property type="entry name" value="Deacylase_Dtd"/>
    <property type="match status" value="1"/>
</dbReference>
<keyword evidence="5" id="KW-0378">Hydrolase</keyword>
<proteinExistence type="inferred from homology"/>
<evidence type="ECO:0000256" key="3">
    <source>
        <dbReference type="ARBA" id="ARBA00047676"/>
    </source>
</evidence>
<gene>
    <name evidence="6" type="ORF">TVY486_1007030</name>
</gene>
<evidence type="ECO:0000256" key="5">
    <source>
        <dbReference type="RuleBase" id="RU003470"/>
    </source>
</evidence>
<keyword evidence="5" id="KW-0963">Cytoplasm</keyword>
<dbReference type="Gene3D" id="3.50.80.10">
    <property type="entry name" value="D-tyrosyl-tRNA(Tyr) deacylase"/>
    <property type="match status" value="1"/>
</dbReference>
<dbReference type="AlphaFoldDB" id="G0U6Z9"/>
<evidence type="ECO:0000313" key="6">
    <source>
        <dbReference type="EMBL" id="CCC51656.1"/>
    </source>
</evidence>
<protein>
    <recommendedName>
        <fullName evidence="2 5">D-aminoacyl-tRNA deacylase</fullName>
        <ecNumber evidence="2 5">3.1.1.96</ecNumber>
    </recommendedName>
</protein>
<dbReference type="InterPro" id="IPR023509">
    <property type="entry name" value="DTD-like_sf"/>
</dbReference>
<comment type="catalytic activity">
    <reaction evidence="3">
        <text>glycyl-tRNA(Ala) + H2O = tRNA(Ala) + glycine + H(+)</text>
        <dbReference type="Rhea" id="RHEA:53744"/>
        <dbReference type="Rhea" id="RHEA-COMP:9657"/>
        <dbReference type="Rhea" id="RHEA-COMP:13640"/>
        <dbReference type="ChEBI" id="CHEBI:15377"/>
        <dbReference type="ChEBI" id="CHEBI:15378"/>
        <dbReference type="ChEBI" id="CHEBI:57305"/>
        <dbReference type="ChEBI" id="CHEBI:78442"/>
        <dbReference type="ChEBI" id="CHEBI:78522"/>
        <dbReference type="EC" id="3.1.1.96"/>
    </reaction>
</comment>
<dbReference type="InterPro" id="IPR003732">
    <property type="entry name" value="Daa-tRNA_deacyls_DTD"/>
</dbReference>
<dbReference type="NCBIfam" id="TIGR00256">
    <property type="entry name" value="D-aminoacyl-tRNA deacylase"/>
    <property type="match status" value="1"/>
</dbReference>
<evidence type="ECO:0000256" key="4">
    <source>
        <dbReference type="ARBA" id="ARBA00048018"/>
    </source>
</evidence>
<dbReference type="VEuPathDB" id="TriTrypDB:TvY486_1007030"/>
<dbReference type="SUPFAM" id="SSF69500">
    <property type="entry name" value="DTD-like"/>
    <property type="match status" value="1"/>
</dbReference>
<keyword evidence="5" id="KW-0820">tRNA-binding</keyword>
<organism evidence="6">
    <name type="scientific">Trypanosoma vivax (strain Y486)</name>
    <dbReference type="NCBI Taxonomy" id="1055687"/>
    <lineage>
        <taxon>Eukaryota</taxon>
        <taxon>Discoba</taxon>
        <taxon>Euglenozoa</taxon>
        <taxon>Kinetoplastea</taxon>
        <taxon>Metakinetoplastina</taxon>
        <taxon>Trypanosomatida</taxon>
        <taxon>Trypanosomatidae</taxon>
        <taxon>Trypanosoma</taxon>
        <taxon>Duttonella</taxon>
    </lineage>
</organism>
<dbReference type="EC" id="3.1.1.96" evidence="2 5"/>